<gene>
    <name evidence="2" type="ORF">OY187_18705</name>
</gene>
<protein>
    <submittedName>
        <fullName evidence="2">Uncharacterized protein</fullName>
    </submittedName>
</protein>
<accession>A0ABT4HJF4</accession>
<keyword evidence="3" id="KW-1185">Reference proteome</keyword>
<evidence type="ECO:0000256" key="1">
    <source>
        <dbReference type="SAM" id="MobiDB-lite"/>
    </source>
</evidence>
<dbReference type="RefSeq" id="WP_268743618.1">
    <property type="nucleotide sequence ID" value="NZ_JAPQYE010000008.1"/>
</dbReference>
<name>A0ABT4HJF4_MYCIR</name>
<reference evidence="2" key="1">
    <citation type="submission" date="2022-12" db="EMBL/GenBank/DDBJ databases">
        <title>Whole genome sequence of Mycolicibacterium iranicum strain SBH312.</title>
        <authorList>
            <person name="Jani J."/>
            <person name="Arifin Mustapha Z."/>
            <person name="Ahmed K."/>
            <person name="Kai Ling C."/>
        </authorList>
    </citation>
    <scope>NUCLEOTIDE SEQUENCE</scope>
    <source>
        <strain evidence="2">SBH312</strain>
    </source>
</reference>
<proteinExistence type="predicted"/>
<feature type="region of interest" description="Disordered" evidence="1">
    <location>
        <begin position="1"/>
        <end position="27"/>
    </location>
</feature>
<organism evidence="2 3">
    <name type="scientific">Mycolicibacterium iranicum</name>
    <name type="common">Mycobacterium iranicum</name>
    <dbReference type="NCBI Taxonomy" id="912594"/>
    <lineage>
        <taxon>Bacteria</taxon>
        <taxon>Bacillati</taxon>
        <taxon>Actinomycetota</taxon>
        <taxon>Actinomycetes</taxon>
        <taxon>Mycobacteriales</taxon>
        <taxon>Mycobacteriaceae</taxon>
        <taxon>Mycolicibacterium</taxon>
    </lineage>
</organism>
<sequence length="44" mass="5158">MRAKRKRPVEHLESERAARRRRARRTSGVPRLGLWECGVGSAWK</sequence>
<dbReference type="Proteomes" id="UP001084650">
    <property type="component" value="Unassembled WGS sequence"/>
</dbReference>
<evidence type="ECO:0000313" key="2">
    <source>
        <dbReference type="EMBL" id="MCZ0730083.1"/>
    </source>
</evidence>
<dbReference type="EMBL" id="JAPQYE010000008">
    <property type="protein sequence ID" value="MCZ0730083.1"/>
    <property type="molecule type" value="Genomic_DNA"/>
</dbReference>
<evidence type="ECO:0000313" key="3">
    <source>
        <dbReference type="Proteomes" id="UP001084650"/>
    </source>
</evidence>
<comment type="caution">
    <text evidence="2">The sequence shown here is derived from an EMBL/GenBank/DDBJ whole genome shotgun (WGS) entry which is preliminary data.</text>
</comment>